<evidence type="ECO:0000313" key="4">
    <source>
        <dbReference type="Proteomes" id="UP000613974"/>
    </source>
</evidence>
<organism evidence="3 4">
    <name type="scientific">Streptomyces nojiriensis</name>
    <dbReference type="NCBI Taxonomy" id="66374"/>
    <lineage>
        <taxon>Bacteria</taxon>
        <taxon>Bacillati</taxon>
        <taxon>Actinomycetota</taxon>
        <taxon>Actinomycetes</taxon>
        <taxon>Kitasatosporales</taxon>
        <taxon>Streptomycetaceae</taxon>
        <taxon>Streptomyces</taxon>
    </lineage>
</organism>
<evidence type="ECO:0000256" key="1">
    <source>
        <dbReference type="SAM" id="MobiDB-lite"/>
    </source>
</evidence>
<comment type="caution">
    <text evidence="3">The sequence shown here is derived from an EMBL/GenBank/DDBJ whole genome shotgun (WGS) entry which is preliminary data.</text>
</comment>
<dbReference type="PANTHER" id="PTHR33744:SF17">
    <property type="entry name" value="CONSERVED PROTEIN"/>
    <property type="match status" value="1"/>
</dbReference>
<name>A0ABQ3SNH1_9ACTN</name>
<dbReference type="PANTHER" id="PTHR33744">
    <property type="entry name" value="CARBOHYDRATE DIACID REGULATOR"/>
    <property type="match status" value="1"/>
</dbReference>
<feature type="domain" description="PucR C-terminal helix-turn-helix" evidence="2">
    <location>
        <begin position="73"/>
        <end position="128"/>
    </location>
</feature>
<keyword evidence="4" id="KW-1185">Reference proteome</keyword>
<feature type="region of interest" description="Disordered" evidence="1">
    <location>
        <begin position="1"/>
        <end position="30"/>
    </location>
</feature>
<feature type="region of interest" description="Disordered" evidence="1">
    <location>
        <begin position="131"/>
        <end position="150"/>
    </location>
</feature>
<dbReference type="Proteomes" id="UP000613974">
    <property type="component" value="Unassembled WGS sequence"/>
</dbReference>
<dbReference type="InterPro" id="IPR042070">
    <property type="entry name" value="PucR_C-HTH_sf"/>
</dbReference>
<proteinExistence type="predicted"/>
<dbReference type="InterPro" id="IPR025736">
    <property type="entry name" value="PucR_C-HTH_dom"/>
</dbReference>
<evidence type="ECO:0000259" key="2">
    <source>
        <dbReference type="Pfam" id="PF13556"/>
    </source>
</evidence>
<feature type="compositionally biased region" description="Low complexity" evidence="1">
    <location>
        <begin position="132"/>
        <end position="142"/>
    </location>
</feature>
<dbReference type="Pfam" id="PF13556">
    <property type="entry name" value="HTH_30"/>
    <property type="match status" value="1"/>
</dbReference>
<reference evidence="4" key="1">
    <citation type="submission" date="2023-07" db="EMBL/GenBank/DDBJ databases">
        <title>Whole genome shotgun sequence of Streptomyces nojiriensis NBRC 13794.</title>
        <authorList>
            <person name="Komaki H."/>
            <person name="Tamura T."/>
        </authorList>
    </citation>
    <scope>NUCLEOTIDE SEQUENCE [LARGE SCALE GENOMIC DNA]</scope>
    <source>
        <strain evidence="4">NBRC 13794</strain>
    </source>
</reference>
<protein>
    <recommendedName>
        <fullName evidence="2">PucR C-terminal helix-turn-helix domain-containing protein</fullName>
    </recommendedName>
</protein>
<dbReference type="InterPro" id="IPR051448">
    <property type="entry name" value="CdaR-like_regulators"/>
</dbReference>
<dbReference type="Gene3D" id="1.10.10.2840">
    <property type="entry name" value="PucR C-terminal helix-turn-helix domain"/>
    <property type="match status" value="1"/>
</dbReference>
<dbReference type="EMBL" id="BNEC01000005">
    <property type="protein sequence ID" value="GHI69686.1"/>
    <property type="molecule type" value="Genomic_DNA"/>
</dbReference>
<sequence length="150" mass="16408">MPADEAADHRRRRVRPAARDGAGGGPAATTSDVRHRILLDRLGDEFERDARLRLPEAEALLAHDHAQGTGYANTVVARLDATGDIASAAGRLKLYPNTLRHRLRRIRELFHLDVDDPEVRLAARLELRSAVPAGGSPRRAAPAPAPRGRR</sequence>
<accession>A0ABQ3SNH1</accession>
<gene>
    <name evidence="3" type="ORF">Snoj_36040</name>
</gene>
<evidence type="ECO:0000313" key="3">
    <source>
        <dbReference type="EMBL" id="GHI69686.1"/>
    </source>
</evidence>